<dbReference type="EMBL" id="WOWS01000049">
    <property type="protein sequence ID" value="MUU79932.1"/>
    <property type="molecule type" value="Genomic_DNA"/>
</dbReference>
<dbReference type="Pfam" id="PF13620">
    <property type="entry name" value="CarboxypepD_reg"/>
    <property type="match status" value="1"/>
</dbReference>
<protein>
    <submittedName>
        <fullName evidence="1">Cell envelope biogenesis protein OmpA</fullName>
    </submittedName>
</protein>
<dbReference type="AlphaFoldDB" id="A0A6L6UG51"/>
<reference evidence="1 3" key="1">
    <citation type="submission" date="2019-12" db="EMBL/GenBank/DDBJ databases">
        <authorList>
            <person name="Li J."/>
        </authorList>
    </citation>
    <scope>NUCLEOTIDE SEQUENCE [LARGE SCALE GENOMIC DNA]</scope>
    <source>
        <strain evidence="1 3">HL2-2</strain>
    </source>
</reference>
<dbReference type="Gene3D" id="2.60.40.1120">
    <property type="entry name" value="Carboxypeptidase-like, regulatory domain"/>
    <property type="match status" value="1"/>
</dbReference>
<evidence type="ECO:0000313" key="1">
    <source>
        <dbReference type="EMBL" id="MUU79932.1"/>
    </source>
</evidence>
<organism evidence="1 3">
    <name type="scientific">Winogradskyella endarachnes</name>
    <dbReference type="NCBI Taxonomy" id="2681965"/>
    <lineage>
        <taxon>Bacteria</taxon>
        <taxon>Pseudomonadati</taxon>
        <taxon>Bacteroidota</taxon>
        <taxon>Flavobacteriia</taxon>
        <taxon>Flavobacteriales</taxon>
        <taxon>Flavobacteriaceae</taxon>
        <taxon>Winogradskyella</taxon>
    </lineage>
</organism>
<keyword evidence="3" id="KW-1185">Reference proteome</keyword>
<evidence type="ECO:0000313" key="3">
    <source>
        <dbReference type="Proteomes" id="UP000478208"/>
    </source>
</evidence>
<feature type="non-terminal residue" evidence="1">
    <location>
        <position position="1"/>
    </location>
</feature>
<dbReference type="EMBL" id="WOWS01000050">
    <property type="protein sequence ID" value="MUU79933.1"/>
    <property type="molecule type" value="Genomic_DNA"/>
</dbReference>
<sequence length="84" mass="9162">VLITATVLDDKTREPISGAAIALFDDQGNKVVSKTTNEEGIAEFIVECDKDTELEVIKEGFESKKVPVKGVNEEENNVQISLDP</sequence>
<dbReference type="SUPFAM" id="SSF49478">
    <property type="entry name" value="Cna protein B-type domain"/>
    <property type="match status" value="1"/>
</dbReference>
<proteinExistence type="predicted"/>
<name>A0A6L6UG51_9FLAO</name>
<evidence type="ECO:0000313" key="2">
    <source>
        <dbReference type="EMBL" id="MUU79933.1"/>
    </source>
</evidence>
<feature type="non-terminal residue" evidence="1">
    <location>
        <position position="84"/>
    </location>
</feature>
<dbReference type="Proteomes" id="UP000478208">
    <property type="component" value="Unassembled WGS sequence"/>
</dbReference>
<accession>A0A6L6UG51</accession>
<dbReference type="RefSeq" id="WP_197429371.1">
    <property type="nucleotide sequence ID" value="NZ_WOWS01000049.1"/>
</dbReference>
<gene>
    <name evidence="1" type="ORF">GN138_15950</name>
    <name evidence="2" type="ORF">GN138_15955</name>
</gene>
<comment type="caution">
    <text evidence="1">The sequence shown here is derived from an EMBL/GenBank/DDBJ whole genome shotgun (WGS) entry which is preliminary data.</text>
</comment>